<organism evidence="1 2">
    <name type="scientific">Centaurea solstitialis</name>
    <name type="common">yellow star-thistle</name>
    <dbReference type="NCBI Taxonomy" id="347529"/>
    <lineage>
        <taxon>Eukaryota</taxon>
        <taxon>Viridiplantae</taxon>
        <taxon>Streptophyta</taxon>
        <taxon>Embryophyta</taxon>
        <taxon>Tracheophyta</taxon>
        <taxon>Spermatophyta</taxon>
        <taxon>Magnoliopsida</taxon>
        <taxon>eudicotyledons</taxon>
        <taxon>Gunneridae</taxon>
        <taxon>Pentapetalae</taxon>
        <taxon>asterids</taxon>
        <taxon>campanulids</taxon>
        <taxon>Asterales</taxon>
        <taxon>Asteraceae</taxon>
        <taxon>Carduoideae</taxon>
        <taxon>Cardueae</taxon>
        <taxon>Centaureinae</taxon>
        <taxon>Centaurea</taxon>
    </lineage>
</organism>
<dbReference type="EMBL" id="JARYMX010000007">
    <property type="protein sequence ID" value="KAJ9542669.1"/>
    <property type="molecule type" value="Genomic_DNA"/>
</dbReference>
<protein>
    <submittedName>
        <fullName evidence="1">Uncharacterized protein</fullName>
    </submittedName>
</protein>
<evidence type="ECO:0000313" key="1">
    <source>
        <dbReference type="EMBL" id="KAJ9542669.1"/>
    </source>
</evidence>
<proteinExistence type="predicted"/>
<evidence type="ECO:0000313" key="2">
    <source>
        <dbReference type="Proteomes" id="UP001172457"/>
    </source>
</evidence>
<name>A0AA38SH30_9ASTR</name>
<accession>A0AA38SH30</accession>
<dbReference type="AlphaFoldDB" id="A0AA38SH30"/>
<gene>
    <name evidence="1" type="ORF">OSB04_029175</name>
</gene>
<dbReference type="Proteomes" id="UP001172457">
    <property type="component" value="Chromosome 7"/>
</dbReference>
<comment type="caution">
    <text evidence="1">The sequence shown here is derived from an EMBL/GenBank/DDBJ whole genome shotgun (WGS) entry which is preliminary data.</text>
</comment>
<reference evidence="1" key="1">
    <citation type="submission" date="2023-03" db="EMBL/GenBank/DDBJ databases">
        <title>Chromosome-scale reference genome and RAD-based genetic map of yellow starthistle (Centaurea solstitialis) reveal putative structural variation and QTLs associated with invader traits.</title>
        <authorList>
            <person name="Reatini B."/>
            <person name="Cang F.A."/>
            <person name="Jiang Q."/>
            <person name="Mckibben M.T.W."/>
            <person name="Barker M.S."/>
            <person name="Rieseberg L.H."/>
            <person name="Dlugosch K.M."/>
        </authorList>
    </citation>
    <scope>NUCLEOTIDE SEQUENCE</scope>
    <source>
        <strain evidence="1">CAN-66</strain>
        <tissue evidence="1">Leaf</tissue>
    </source>
</reference>
<sequence length="247" mass="28523">MWHKLPLNSCTQSNTIPVIAGKACHLPFEFEHKALWALKKVYLDDITSGRERLLNLHELEELRSLAYKNSKIYKEQCKKWHDVQLKKIKIFKEGDKVLLYQTRFKFSLGKLKSRWVGPFVVLKAHPSGYVDLIIEKGQFRVNGQRLKLYHSDDQSEMVRSEESIQSAFAIAKIYFRAATENDKIVGEGVIKLANAKFIAKFSLSFLLFLSEVALGFCVFMASKDLEAVEWKSTKKARKREKCTKSTQ</sequence>
<keyword evidence="2" id="KW-1185">Reference proteome</keyword>